<comment type="caution">
    <text evidence="1">The sequence shown here is derived from an EMBL/GenBank/DDBJ whole genome shotgun (WGS) entry which is preliminary data.</text>
</comment>
<evidence type="ECO:0000313" key="1">
    <source>
        <dbReference type="EMBL" id="HIS35565.1"/>
    </source>
</evidence>
<proteinExistence type="predicted"/>
<accession>A0A9D1EXZ4</accession>
<evidence type="ECO:0000313" key="2">
    <source>
        <dbReference type="Proteomes" id="UP000823928"/>
    </source>
</evidence>
<sequence length="199" mass="22107">MGCLKNLIRAVILTLAVVGFLSLGGKEWVMKYTSQWFNPSQETMLERAKKVGDFSAINEEFELEKATGMFGYNGVAAEHKASGQKFIVIDSNKKPLLTKEDLESDGIEDKLKSVISKVKYQAIAVEDLQVTKRGTMVSYGKTIPYVRFNAKISKLPIGDVSGIISVAETKDGENRLLISANEKSKFSQLIADEFFKKIK</sequence>
<dbReference type="AlphaFoldDB" id="A0A9D1EXZ4"/>
<reference evidence="1" key="2">
    <citation type="journal article" date="2021" name="PeerJ">
        <title>Extensive microbial diversity within the chicken gut microbiome revealed by metagenomics and culture.</title>
        <authorList>
            <person name="Gilroy R."/>
            <person name="Ravi A."/>
            <person name="Getino M."/>
            <person name="Pursley I."/>
            <person name="Horton D.L."/>
            <person name="Alikhan N.F."/>
            <person name="Baker D."/>
            <person name="Gharbi K."/>
            <person name="Hall N."/>
            <person name="Watson M."/>
            <person name="Adriaenssens E.M."/>
            <person name="Foster-Nyarko E."/>
            <person name="Jarju S."/>
            <person name="Secka A."/>
            <person name="Antonio M."/>
            <person name="Oren A."/>
            <person name="Chaudhuri R.R."/>
            <person name="La Ragione R."/>
            <person name="Hildebrand F."/>
            <person name="Pallen M.J."/>
        </authorList>
    </citation>
    <scope>NUCLEOTIDE SEQUENCE</scope>
    <source>
        <strain evidence="1">6276</strain>
    </source>
</reference>
<reference evidence="1" key="1">
    <citation type="submission" date="2020-10" db="EMBL/GenBank/DDBJ databases">
        <authorList>
            <person name="Gilroy R."/>
        </authorList>
    </citation>
    <scope>NUCLEOTIDE SEQUENCE</scope>
    <source>
        <strain evidence="1">6276</strain>
    </source>
</reference>
<gene>
    <name evidence="1" type="ORF">IAC10_02895</name>
</gene>
<protein>
    <submittedName>
        <fullName evidence="1">Uncharacterized protein</fullName>
    </submittedName>
</protein>
<dbReference type="Proteomes" id="UP000823928">
    <property type="component" value="Unassembled WGS sequence"/>
</dbReference>
<name>A0A9D1EXZ4_9BACT</name>
<organism evidence="1 2">
    <name type="scientific">Candidatus Scatousia excrementigallinarum</name>
    <dbReference type="NCBI Taxonomy" id="2840935"/>
    <lineage>
        <taxon>Bacteria</taxon>
        <taxon>Candidatus Scatousia</taxon>
    </lineage>
</organism>
<dbReference type="EMBL" id="DVIU01000060">
    <property type="protein sequence ID" value="HIS35565.1"/>
    <property type="molecule type" value="Genomic_DNA"/>
</dbReference>